<evidence type="ECO:0000313" key="1">
    <source>
        <dbReference type="EMBL" id="KFM79105.1"/>
    </source>
</evidence>
<dbReference type="OrthoDB" id="6427176at2759"/>
<keyword evidence="2" id="KW-1185">Reference proteome</keyword>
<dbReference type="AlphaFoldDB" id="A0A087UP16"/>
<proteinExistence type="predicted"/>
<dbReference type="InterPro" id="IPR015943">
    <property type="entry name" value="WD40/YVTN_repeat-like_dom_sf"/>
</dbReference>
<name>A0A087UP16_STEMI</name>
<accession>A0A087UP16</accession>
<dbReference type="OMA" id="MEHTHWL"/>
<dbReference type="Gene3D" id="2.130.10.10">
    <property type="entry name" value="YVTN repeat-like/Quinoprotein amine dehydrogenase"/>
    <property type="match status" value="1"/>
</dbReference>
<gene>
    <name evidence="1" type="ORF">X975_08455</name>
</gene>
<organism evidence="1 2">
    <name type="scientific">Stegodyphus mimosarum</name>
    <name type="common">African social velvet spider</name>
    <dbReference type="NCBI Taxonomy" id="407821"/>
    <lineage>
        <taxon>Eukaryota</taxon>
        <taxon>Metazoa</taxon>
        <taxon>Ecdysozoa</taxon>
        <taxon>Arthropoda</taxon>
        <taxon>Chelicerata</taxon>
        <taxon>Arachnida</taxon>
        <taxon>Araneae</taxon>
        <taxon>Araneomorphae</taxon>
        <taxon>Entelegynae</taxon>
        <taxon>Eresoidea</taxon>
        <taxon>Eresidae</taxon>
        <taxon>Stegodyphus</taxon>
    </lineage>
</organism>
<protein>
    <submittedName>
        <fullName evidence="1">Uncharacterized protein</fullName>
    </submittedName>
</protein>
<dbReference type="Proteomes" id="UP000054359">
    <property type="component" value="Unassembled WGS sequence"/>
</dbReference>
<evidence type="ECO:0000313" key="2">
    <source>
        <dbReference type="Proteomes" id="UP000054359"/>
    </source>
</evidence>
<feature type="non-terminal residue" evidence="1">
    <location>
        <position position="253"/>
    </location>
</feature>
<sequence>MLLCNEQDHCLQFLLFEREARVIKVMEHTHWLKNRCSENVLLCGLNGLMFATAQGKESYEVFIHAFGSLRENPKLMTVTLGSTDKPVCSLCQIEKLPNALIGFCNSMLYVWHLAEARLVTAVSLQPMDFLPIGQCFWATVENGLVFFMTTCESEEEPYVCQLLAANLATGFCQTAMTYSLRPASTENISLKKITKAMYYEPFLIVSCGGDAFIWSVTDEYCCATLDGASDITAVTIGANLEGWGTVAVGSKKG</sequence>
<reference evidence="1 2" key="1">
    <citation type="submission" date="2013-11" db="EMBL/GenBank/DDBJ databases">
        <title>Genome sequencing of Stegodyphus mimosarum.</title>
        <authorList>
            <person name="Bechsgaard J."/>
        </authorList>
    </citation>
    <scope>NUCLEOTIDE SEQUENCE [LARGE SCALE GENOMIC DNA]</scope>
</reference>
<dbReference type="EMBL" id="KK120814">
    <property type="protein sequence ID" value="KFM79105.1"/>
    <property type="molecule type" value="Genomic_DNA"/>
</dbReference>